<comment type="caution">
    <text evidence="3">The sequence shown here is derived from an EMBL/GenBank/DDBJ whole genome shotgun (WGS) entry which is preliminary data.</text>
</comment>
<feature type="signal peptide" evidence="2">
    <location>
        <begin position="1"/>
        <end position="18"/>
    </location>
</feature>
<dbReference type="InterPro" id="IPR010255">
    <property type="entry name" value="Haem_peroxidase_sf"/>
</dbReference>
<sequence>MIFLFVVLVFTPILQVKSGEVYDRLSGKKIHEHGWSRQCSIEVKPCTPHEGSRVDGTCNNYKHPTRGSAMGPYMRMLQPHYGHMGGLRENKNGGPLPSARKVRTALQSTGRVIDKVTFNTAAAAFLELINVDVSLVNGPLDYLRKRTYCCKPEGAKDPRCAPIPVPHDDPYLRSTGIHCMNYSRIETFHDLGCDSKDTMPEQVNLQTPLLDLSTIYGVDEESLKGIRMYEHGFLREEKRRERYGPLNETRNVCFQNRRKTNDSVCYKFGFPEAGNFDIPTTLMTIFFYREHNRIARELHELNPCWKDDRLFKVARQINIATAANIFFYELLPVLMGHKHLLNHGLISDHVEYVTIYDESVDPLVYAEYELAKRYFETLKDGRIKKYDEHYHYAGEFSYSDTYFRQEIIEENMNFEELNRGLFYQHAAKIDDIQDPDFSEKAYAELLQAHDRPAVAIQRGRDFGIPGYNSYRKLCGLKPAKHFHDFLDVMSAEKMETLKELYHDIEDIDLLAGIMAEELLPGTYVGPTLYCIMARQFYVFRFGDRFWFERGKQYHSFTLPQLHEIRKTNMARLACDNAEGIKYIQPRALFNVEHGNEHVPCTQIPGADLSKWYDDTCHRNHGYKQHGYKNHGNYYYNSYFEPKNQY</sequence>
<dbReference type="GO" id="GO:0004601">
    <property type="term" value="F:peroxidase activity"/>
    <property type="evidence" value="ECO:0007669"/>
    <property type="project" value="UniProtKB-KW"/>
</dbReference>
<dbReference type="PRINTS" id="PR00457">
    <property type="entry name" value="ANPEROXIDASE"/>
</dbReference>
<dbReference type="Gene3D" id="1.10.640.10">
    <property type="entry name" value="Haem peroxidase domain superfamily, animal type"/>
    <property type="match status" value="1"/>
</dbReference>
<evidence type="ECO:0000256" key="2">
    <source>
        <dbReference type="SAM" id="SignalP"/>
    </source>
</evidence>
<dbReference type="EMBL" id="JBEDNZ010000011">
    <property type="protein sequence ID" value="KAL0831976.1"/>
    <property type="molecule type" value="Genomic_DNA"/>
</dbReference>
<name>A0ABD0T1V0_LOXSC</name>
<evidence type="ECO:0000313" key="3">
    <source>
        <dbReference type="EMBL" id="KAL0831976.1"/>
    </source>
</evidence>
<keyword evidence="1" id="KW-0560">Oxidoreductase</keyword>
<dbReference type="Proteomes" id="UP001549921">
    <property type="component" value="Unassembled WGS sequence"/>
</dbReference>
<dbReference type="PROSITE" id="PS50292">
    <property type="entry name" value="PEROXIDASE_3"/>
    <property type="match status" value="1"/>
</dbReference>
<dbReference type="AlphaFoldDB" id="A0ABD0T1V0"/>
<keyword evidence="1" id="KW-0575">Peroxidase</keyword>
<feature type="chain" id="PRO_5044853995" description="Peroxidase" evidence="2">
    <location>
        <begin position="19"/>
        <end position="645"/>
    </location>
</feature>
<dbReference type="PANTHER" id="PTHR11475">
    <property type="entry name" value="OXIDASE/PEROXIDASE"/>
    <property type="match status" value="1"/>
</dbReference>
<proteinExistence type="predicted"/>
<reference evidence="3 4" key="1">
    <citation type="submission" date="2024-06" db="EMBL/GenBank/DDBJ databases">
        <title>A chromosome-level genome assembly of beet webworm, Loxostege sticticalis.</title>
        <authorList>
            <person name="Zhang Y."/>
        </authorList>
    </citation>
    <scope>NUCLEOTIDE SEQUENCE [LARGE SCALE GENOMIC DNA]</scope>
    <source>
        <strain evidence="3">AQ028</strain>
        <tissue evidence="3">Male pupae</tissue>
    </source>
</reference>
<accession>A0ABD0T1V0</accession>
<dbReference type="PANTHER" id="PTHR11475:SF86">
    <property type="entry name" value="PEROXIDASE"/>
    <property type="match status" value="1"/>
</dbReference>
<dbReference type="SUPFAM" id="SSF48113">
    <property type="entry name" value="Heme-dependent peroxidases"/>
    <property type="match status" value="1"/>
</dbReference>
<dbReference type="InterPro" id="IPR019791">
    <property type="entry name" value="Haem_peroxidase_animal"/>
</dbReference>
<organism evidence="3 4">
    <name type="scientific">Loxostege sticticalis</name>
    <name type="common">Beet webworm moth</name>
    <dbReference type="NCBI Taxonomy" id="481309"/>
    <lineage>
        <taxon>Eukaryota</taxon>
        <taxon>Metazoa</taxon>
        <taxon>Ecdysozoa</taxon>
        <taxon>Arthropoda</taxon>
        <taxon>Hexapoda</taxon>
        <taxon>Insecta</taxon>
        <taxon>Pterygota</taxon>
        <taxon>Neoptera</taxon>
        <taxon>Endopterygota</taxon>
        <taxon>Lepidoptera</taxon>
        <taxon>Glossata</taxon>
        <taxon>Ditrysia</taxon>
        <taxon>Pyraloidea</taxon>
        <taxon>Crambidae</taxon>
        <taxon>Pyraustinae</taxon>
        <taxon>Loxostege</taxon>
    </lineage>
</organism>
<gene>
    <name evidence="3" type="ORF">ABMA28_001476</name>
</gene>
<keyword evidence="2" id="KW-0732">Signal</keyword>
<dbReference type="InterPro" id="IPR037120">
    <property type="entry name" value="Haem_peroxidase_sf_animal"/>
</dbReference>
<evidence type="ECO:0000256" key="1">
    <source>
        <dbReference type="ARBA" id="ARBA00022559"/>
    </source>
</evidence>
<dbReference type="Pfam" id="PF03098">
    <property type="entry name" value="An_peroxidase"/>
    <property type="match status" value="1"/>
</dbReference>
<evidence type="ECO:0000313" key="4">
    <source>
        <dbReference type="Proteomes" id="UP001549921"/>
    </source>
</evidence>
<protein>
    <recommendedName>
        <fullName evidence="5">Peroxidase</fullName>
    </recommendedName>
</protein>
<evidence type="ECO:0008006" key="5">
    <source>
        <dbReference type="Google" id="ProtNLM"/>
    </source>
</evidence>